<organism evidence="14 15">
    <name type="scientific">Aspergillus terreus</name>
    <dbReference type="NCBI Taxonomy" id="33178"/>
    <lineage>
        <taxon>Eukaryota</taxon>
        <taxon>Fungi</taxon>
        <taxon>Dikarya</taxon>
        <taxon>Ascomycota</taxon>
        <taxon>Pezizomycotina</taxon>
        <taxon>Eurotiomycetes</taxon>
        <taxon>Eurotiomycetidae</taxon>
        <taxon>Eurotiales</taxon>
        <taxon>Aspergillaceae</taxon>
        <taxon>Aspergillus</taxon>
        <taxon>Aspergillus subgen. Circumdati</taxon>
    </lineage>
</organism>
<evidence type="ECO:0000256" key="9">
    <source>
        <dbReference type="RuleBase" id="RU361277"/>
    </source>
</evidence>
<dbReference type="PANTHER" id="PTHR43775:SF29">
    <property type="entry name" value="ASPERFURANONE POLYKETIDE SYNTHASE AFOG-RELATED"/>
    <property type="match status" value="1"/>
</dbReference>
<evidence type="ECO:0000256" key="6">
    <source>
        <dbReference type="ARBA" id="ARBA00023268"/>
    </source>
</evidence>
<keyword evidence="7" id="KW-0012">Acyltransferase</keyword>
<dbReference type="CDD" id="cd00833">
    <property type="entry name" value="PKS"/>
    <property type="match status" value="1"/>
</dbReference>
<dbReference type="InterPro" id="IPR014043">
    <property type="entry name" value="Acyl_transferase_dom"/>
</dbReference>
<dbReference type="Pfam" id="PF02801">
    <property type="entry name" value="Ketoacyl-synt_C"/>
    <property type="match status" value="1"/>
</dbReference>
<dbReference type="FunFam" id="3.40.50.720:FF:000209">
    <property type="entry name" value="Polyketide synthase Pks12"/>
    <property type="match status" value="1"/>
</dbReference>
<dbReference type="OrthoDB" id="329835at2759"/>
<feature type="compositionally biased region" description="Basic and acidic residues" evidence="10">
    <location>
        <begin position="9"/>
        <end position="18"/>
    </location>
</feature>
<reference evidence="14 15" key="1">
    <citation type="submission" date="2020-01" db="EMBL/GenBank/DDBJ databases">
        <title>Aspergillus terreus IFO 6365 whole genome shotgun sequence.</title>
        <authorList>
            <person name="Kanamasa S."/>
            <person name="Takahashi H."/>
        </authorList>
    </citation>
    <scope>NUCLEOTIDE SEQUENCE [LARGE SCALE GENOMIC DNA]</scope>
    <source>
        <strain evidence="14 15">IFO 6365</strain>
    </source>
</reference>
<dbReference type="InterPro" id="IPR029063">
    <property type="entry name" value="SAM-dependent_MTases_sf"/>
</dbReference>
<keyword evidence="1" id="KW-0596">Phosphopantetheine</keyword>
<dbReference type="InterPro" id="IPR014030">
    <property type="entry name" value="Ketoacyl_synth_N"/>
</dbReference>
<dbReference type="VEuPathDB" id="FungiDB:ATEG_03446"/>
<dbReference type="InterPro" id="IPR036291">
    <property type="entry name" value="NAD(P)-bd_dom_sf"/>
</dbReference>
<dbReference type="Gene3D" id="3.40.47.10">
    <property type="match status" value="1"/>
</dbReference>
<feature type="region of interest" description="Disordered" evidence="10">
    <location>
        <begin position="487"/>
        <end position="517"/>
    </location>
</feature>
<dbReference type="PROSITE" id="PS52019">
    <property type="entry name" value="PKS_MFAS_DH"/>
    <property type="match status" value="1"/>
</dbReference>
<dbReference type="SUPFAM" id="SSF50129">
    <property type="entry name" value="GroES-like"/>
    <property type="match status" value="1"/>
</dbReference>
<dbReference type="InterPro" id="IPR009081">
    <property type="entry name" value="PP-bd_ACP"/>
</dbReference>
<dbReference type="GO" id="GO:1901336">
    <property type="term" value="P:lactone biosynthetic process"/>
    <property type="evidence" value="ECO:0007669"/>
    <property type="project" value="UniProtKB-ARBA"/>
</dbReference>
<dbReference type="Proteomes" id="UP000452235">
    <property type="component" value="Unassembled WGS sequence"/>
</dbReference>
<dbReference type="InterPro" id="IPR013149">
    <property type="entry name" value="ADH-like_C"/>
</dbReference>
<evidence type="ECO:0000256" key="5">
    <source>
        <dbReference type="ARBA" id="ARBA00023002"/>
    </source>
</evidence>
<dbReference type="GO" id="GO:0031177">
    <property type="term" value="F:phosphopantetheine binding"/>
    <property type="evidence" value="ECO:0007669"/>
    <property type="project" value="InterPro"/>
</dbReference>
<name>A0A5M3YY38_ASPTE</name>
<dbReference type="Gene3D" id="3.40.50.150">
    <property type="entry name" value="Vaccinia Virus protein VP39"/>
    <property type="match status" value="1"/>
</dbReference>
<dbReference type="InterPro" id="IPR020806">
    <property type="entry name" value="PKS_PP-bd"/>
</dbReference>
<dbReference type="SUPFAM" id="SSF53901">
    <property type="entry name" value="Thiolase-like"/>
    <property type="match status" value="1"/>
</dbReference>
<dbReference type="InterPro" id="IPR050091">
    <property type="entry name" value="PKS_NRPS_Biosynth_Enz"/>
</dbReference>
<dbReference type="InterPro" id="IPR049552">
    <property type="entry name" value="PKS_DH_N"/>
</dbReference>
<keyword evidence="9" id="KW-0479">Metal-binding</keyword>
<keyword evidence="9" id="KW-0862">Zinc</keyword>
<dbReference type="InterPro" id="IPR036736">
    <property type="entry name" value="ACP-like_sf"/>
</dbReference>
<protein>
    <submittedName>
        <fullName evidence="14">Iterative type I polyketide synthase</fullName>
    </submittedName>
</protein>
<dbReference type="CDD" id="cd05195">
    <property type="entry name" value="enoyl_red"/>
    <property type="match status" value="1"/>
</dbReference>
<dbReference type="SUPFAM" id="SSF51735">
    <property type="entry name" value="NAD(P)-binding Rossmann-fold domains"/>
    <property type="match status" value="2"/>
</dbReference>
<dbReference type="Gene3D" id="3.90.180.10">
    <property type="entry name" value="Medium-chain alcohol dehydrogenases, catalytic domain"/>
    <property type="match status" value="1"/>
</dbReference>
<feature type="domain" description="PKS/mFAS DH" evidence="13">
    <location>
        <begin position="1023"/>
        <end position="1348"/>
    </location>
</feature>
<dbReference type="Pfam" id="PF21089">
    <property type="entry name" value="PKS_DH_N"/>
    <property type="match status" value="1"/>
</dbReference>
<evidence type="ECO:0000256" key="2">
    <source>
        <dbReference type="ARBA" id="ARBA00022553"/>
    </source>
</evidence>
<comment type="cofactor">
    <cofactor evidence="9">
        <name>Zn(2+)</name>
        <dbReference type="ChEBI" id="CHEBI:29105"/>
    </cofactor>
</comment>
<dbReference type="PROSITE" id="PS00059">
    <property type="entry name" value="ADH_ZINC"/>
    <property type="match status" value="1"/>
</dbReference>
<dbReference type="Pfam" id="PF00550">
    <property type="entry name" value="PP-binding"/>
    <property type="match status" value="1"/>
</dbReference>
<dbReference type="InterPro" id="IPR042104">
    <property type="entry name" value="PKS_dehydratase_sf"/>
</dbReference>
<gene>
    <name evidence="14" type="ORF">ATEIFO6365_0006067400</name>
</gene>
<keyword evidence="15" id="KW-1185">Reference proteome</keyword>
<evidence type="ECO:0000256" key="7">
    <source>
        <dbReference type="ARBA" id="ARBA00023315"/>
    </source>
</evidence>
<dbReference type="InterPro" id="IPR013154">
    <property type="entry name" value="ADH-like_N"/>
</dbReference>
<keyword evidence="5" id="KW-0560">Oxidoreductase</keyword>
<feature type="domain" description="Carrier" evidence="11">
    <location>
        <begin position="2569"/>
        <end position="2650"/>
    </location>
</feature>
<evidence type="ECO:0000256" key="10">
    <source>
        <dbReference type="SAM" id="MobiDB-lite"/>
    </source>
</evidence>
<dbReference type="GO" id="GO:0004312">
    <property type="term" value="F:fatty acid synthase activity"/>
    <property type="evidence" value="ECO:0007669"/>
    <property type="project" value="TreeGrafter"/>
</dbReference>
<dbReference type="EMBL" id="BLJY01000006">
    <property type="protein sequence ID" value="GFF17326.1"/>
    <property type="molecule type" value="Genomic_DNA"/>
</dbReference>
<dbReference type="SMART" id="SM00829">
    <property type="entry name" value="PKS_ER"/>
    <property type="match status" value="1"/>
</dbReference>
<dbReference type="Pfam" id="PF08240">
    <property type="entry name" value="ADH_N"/>
    <property type="match status" value="1"/>
</dbReference>
<dbReference type="InterPro" id="IPR014031">
    <property type="entry name" value="Ketoacyl_synth_C"/>
</dbReference>
<dbReference type="PROSITE" id="PS50075">
    <property type="entry name" value="CARRIER"/>
    <property type="match status" value="1"/>
</dbReference>
<feature type="region of interest" description="N-terminal hotdog fold" evidence="8">
    <location>
        <begin position="1023"/>
        <end position="1158"/>
    </location>
</feature>
<dbReference type="Pfam" id="PF00109">
    <property type="entry name" value="ketoacyl-synt"/>
    <property type="match status" value="1"/>
</dbReference>
<dbReference type="InterPro" id="IPR016039">
    <property type="entry name" value="Thiolase-like"/>
</dbReference>
<feature type="active site" description="Proton donor; for dehydratase activity" evidence="8">
    <location>
        <position position="1255"/>
    </location>
</feature>
<dbReference type="Pfam" id="PF14765">
    <property type="entry name" value="PS-DH"/>
    <property type="match status" value="1"/>
</dbReference>
<dbReference type="SUPFAM" id="SSF52151">
    <property type="entry name" value="FabD/lysophospholipase-like"/>
    <property type="match status" value="1"/>
</dbReference>
<dbReference type="SUPFAM" id="SSF53335">
    <property type="entry name" value="S-adenosyl-L-methionine-dependent methyltransferases"/>
    <property type="match status" value="1"/>
</dbReference>
<dbReference type="SUPFAM" id="SSF47336">
    <property type="entry name" value="ACP-like"/>
    <property type="match status" value="1"/>
</dbReference>
<proteinExistence type="inferred from homology"/>
<evidence type="ECO:0000259" key="12">
    <source>
        <dbReference type="PROSITE" id="PS52004"/>
    </source>
</evidence>
<dbReference type="Gene3D" id="3.30.70.3290">
    <property type="match status" value="1"/>
</dbReference>
<dbReference type="SMART" id="SM00825">
    <property type="entry name" value="PKS_KS"/>
    <property type="match status" value="1"/>
</dbReference>
<feature type="region of interest" description="C-terminal hotdog fold" evidence="8">
    <location>
        <begin position="1187"/>
        <end position="1348"/>
    </location>
</feature>
<feature type="active site" description="Proton acceptor; for dehydratase activity" evidence="8">
    <location>
        <position position="1055"/>
    </location>
</feature>
<evidence type="ECO:0000313" key="15">
    <source>
        <dbReference type="Proteomes" id="UP000452235"/>
    </source>
</evidence>
<dbReference type="InterPro" id="IPR016036">
    <property type="entry name" value="Malonyl_transacylase_ACP-bd"/>
</dbReference>
<dbReference type="InterPro" id="IPR011032">
    <property type="entry name" value="GroES-like_sf"/>
</dbReference>
<evidence type="ECO:0000313" key="14">
    <source>
        <dbReference type="EMBL" id="GFF17326.1"/>
    </source>
</evidence>
<dbReference type="SMART" id="SM00822">
    <property type="entry name" value="PKS_KR"/>
    <property type="match status" value="1"/>
</dbReference>
<evidence type="ECO:0000256" key="3">
    <source>
        <dbReference type="ARBA" id="ARBA00022679"/>
    </source>
</evidence>
<feature type="compositionally biased region" description="Basic and acidic residues" evidence="10">
    <location>
        <begin position="493"/>
        <end position="502"/>
    </location>
</feature>
<dbReference type="InterPro" id="IPR049900">
    <property type="entry name" value="PKS_mFAS_DH"/>
</dbReference>
<comment type="similarity">
    <text evidence="9">Belongs to the zinc-containing alcohol dehydrogenase family.</text>
</comment>
<dbReference type="Gene3D" id="3.10.129.110">
    <property type="entry name" value="Polyketide synthase dehydratase"/>
    <property type="match status" value="1"/>
</dbReference>
<keyword evidence="3" id="KW-0808">Transferase</keyword>
<dbReference type="SMART" id="SM00827">
    <property type="entry name" value="PKS_AT"/>
    <property type="match status" value="1"/>
</dbReference>
<dbReference type="SMART" id="SM00823">
    <property type="entry name" value="PKS_PP"/>
    <property type="match status" value="1"/>
</dbReference>
<dbReference type="InterPro" id="IPR013968">
    <property type="entry name" value="PKS_KR"/>
</dbReference>
<dbReference type="InterPro" id="IPR001227">
    <property type="entry name" value="Ac_transferase_dom_sf"/>
</dbReference>
<dbReference type="InterPro" id="IPR020807">
    <property type="entry name" value="PKS_DH"/>
</dbReference>
<dbReference type="InterPro" id="IPR002328">
    <property type="entry name" value="ADH_Zn_CS"/>
</dbReference>
<sequence>MPFLKGNTTHHEAHSAEPDHDDTEPMAIIGLAMRAADEATDAEAFWDFLVRARQAARPIPEDRLSSKGFYHPDPNRGGSFYVKGAAFLEESPNGFDAAFFKMSKTEVQSLDPQQRILMENVYHALENAGLPMEDVISSNTSVFVSGFNYHHADRLNSDLELSFKHRPTGAENSMISGRVSWFYDFQGASLTIDTACSSSLVGLHLARQSLQAKESDMAIVSGVSVIGYLSHLMKMSYSGLLGSEGKSLAFDQRADGYGLGEGVGTVILKTLSAAVRDGDTIRAVVRGTGLNHDGHTPGMTYPSAAAQESLIRKTYMAAGLDPKDTVYAESHGTGTQAGDVMECTAIAAAFETEKRDRPFYIGAVKPNVGHLEGGAGITSVIKSVLLLESGIIPPNATLKNINPKIRPEWNLQFPTRCVPWPTAGIRRSSISSYGISGTNAHCILDDAYHYCNQRGISVRHRTAETVPSERDIELIVAKAVRRYQTNSSNGVNKFDESHDSDRVGSNANGSRGVASTVEANGNGVNGINLSTEHMLETTKAAQASSLFLFSAFDEKSLEKVLAQIRNYISSLDSNSAGQALHDLAFTLSTRRSRLPWKTYALCSSLMELHEKLSKPQFKAIKSRSPLRVGFVFTGQGAQYAQMGQQLLLYPVFRQSLEEASLYFKSLGCDWSLLEELKKDPKDSRISKSAFAHPLSCAVQIALLDLLLSWNVVPHRVVGHSSGEIAAAYCAGKISREGAWRVAYFRGHVLLHGKTDRVGGMLAAGIEEEPLLDLLRQVHTALPGGTLSIACYNSPRNHTISGDDVMVDALKVLLDEQGIFTRKLKVEHAAHSAHMEQYTGEYEELVGDLPSNRLLHFDHTVHMFSTLTGRLLDDSCVPEKSSHWSNSMVGPVEFTKAVSSMCFDSISGDGSSVQGSQVDVILEVGPHPAMQSAVKDILGLGSEIPYLATLSRKDTGLGTLLDTIGSLAAHGAPVDLDKVNRSANPLLKPRMLADLPPYPFNHEEQGLYESRLIKNIRLRRFPRHDLFGAPIPDWNPNSPRWRHFLRVSENPWLKEHVIGDEFVFPGAGYMVMAVEGMKQITDPAEMVGIFLRDVKFKAMLVVPDDTQGVEVCLSFYPVPESRTSMSTAWKRFEVASYNQKTEEWTEHCTGEVSPDLKKSLNPIDGSGTQEAEKAQFAAFAQSREDACTVPVDFTPVYDHLRKIGVNHGPTFRNLAAVNIGDREQGLMTGDIVVPDITQVMPEKYAHEHLIHPTTLDNAFHASFASIYNLEGKTMMRRGCVPSYVQDVWLSTTALSSDPGTILRCTSEASHALHGAFESTVHAWDPANPSERLISLAGIRLSPFKPESSESIAAENRTCYSVEWYPDLNLLTKREFQKLLSRFPASLETFDAQLKCFSQLQLASTLLATDGLRETREMNGINMEDHQRRYRELLRAIAAGVTTQNIPYVSLDMWLEYSRNPDLKEQLYREIEDKSPDGALLVRMGAAIPSILGREITAQYLLYEKDDLLSVWDENRLSRGEIIPALTQYLTLLRKSQRSLRILELGSRTGVLAEHVLKTLCVDGTENSIEQYTIGSQSADYCEKLKKRLSTWVDIIRYEALDLTAKSSEQEIQIDPFDLVIVNNFVRAQPDMEEVMIRLNSLIRQGGRLLILEDVRPESLHANIIFGSLPGWREATKASCDAGSGTDKLEWDRVLRNTGFSGVDFEASSSIYPEFSDFSLVASTASQRMLEATATSSEVLVIIQSHSEISRSLARGLLTAGVPHSICLIDDIQTDKVIGRVCISLLEAEQPILNSMDGTTFQAIQNLVTACDSLLWVTGDPLAHPEFQMATGLIRTIRWELDRNDLNLITISLDGGSTASMDINVDALIRVLRYQFLDQCSKDSGNTNAEYRIRDSVIETNHAVKNTVASAVIEAQFSSPKPTLSTWESIERPVRLINTSPGVDSLTWVTDEDISRTPLAVDEIEIDVHAVGLNFKDLLVAMGEIDQPGFGHEGAGIVVRVGSSVNAFKAGDRVMYLGDPSPGKMGTLRTRSRVHCGLAIKIPDTMGFEIAAGLPIIYGTVIYSLGHIARLRAGEKVLIHAAAGGIGQAAIQYAHAKGAEIFVTLSSLEKKQYIMENLHIRADHIFSSRDLNFAAGIKRIAPAGVDVVLNSLSGEALRQSWQCVAPFGRFVEIGKLDLQAGSKLDMTPFLYNVSFSGVDLNALAENRPEVCQELLQETIDLWSSQDIHEARPTQVLDYGQLKEGLRLLQTGKSIGKITLVPGTHPISVIPPPLLPLELDANASFILAGGLGGIGRSIALRLARRGAKHIVFLSRSATVHEAGQETIAKLKLLGCTSHVFQCDISNETRLLEVITRIRETLPPIRGCIQCSFVLKDKAFDSMTHEEWQTALTPKVSGSWNLHCLLPDVDFFVLLSSITGIVGNRSQANYNAGNNFQDALARYRVSKGMHGASVNLGAVVGIGFIAENAEYAAKHTFKMANPQTEEEVLATVEYLIDRRHHMALSPDTAQLICGLRTPASYSLSNEAPPTHLKYPMFVHLPPALSNTGPGGSHSAQSATHIRDHLQSATTPEEAARIIHKAVRRKMADLLNISEDSIDDSLNVRANGVDSLIEMEFRTWFAKELGATVPLKDLAKDLTQLSARLVSLSSFTKFR</sequence>
<dbReference type="Pfam" id="PF00698">
    <property type="entry name" value="Acyl_transf_1"/>
    <property type="match status" value="1"/>
</dbReference>
<dbReference type="Gene3D" id="3.40.366.10">
    <property type="entry name" value="Malonyl-Coenzyme A Acyl Carrier Protein, domain 2"/>
    <property type="match status" value="1"/>
</dbReference>
<dbReference type="InterPro" id="IPR020841">
    <property type="entry name" value="PKS_Beta-ketoAc_synthase_dom"/>
</dbReference>
<evidence type="ECO:0000256" key="8">
    <source>
        <dbReference type="PROSITE-ProRule" id="PRU01363"/>
    </source>
</evidence>
<accession>A0A5M3YY38</accession>
<dbReference type="PROSITE" id="PS52004">
    <property type="entry name" value="KS3_2"/>
    <property type="match status" value="1"/>
</dbReference>
<comment type="caution">
    <text evidence="14">The sequence shown here is derived from an EMBL/GenBank/DDBJ whole genome shotgun (WGS) entry which is preliminary data.</text>
</comment>
<dbReference type="GO" id="GO:0008270">
    <property type="term" value="F:zinc ion binding"/>
    <property type="evidence" value="ECO:0007669"/>
    <property type="project" value="InterPro"/>
</dbReference>
<dbReference type="Pfam" id="PF00107">
    <property type="entry name" value="ADH_zinc_N"/>
    <property type="match status" value="1"/>
</dbReference>
<dbReference type="Gene3D" id="3.40.50.720">
    <property type="entry name" value="NAD(P)-binding Rossmann-like Domain"/>
    <property type="match status" value="2"/>
</dbReference>
<feature type="domain" description="Ketosynthase family 3 (KS3)" evidence="12">
    <location>
        <begin position="23"/>
        <end position="446"/>
    </location>
</feature>
<dbReference type="Pfam" id="PF08659">
    <property type="entry name" value="KR"/>
    <property type="match status" value="1"/>
</dbReference>
<dbReference type="SMART" id="SM00826">
    <property type="entry name" value="PKS_DH"/>
    <property type="match status" value="1"/>
</dbReference>
<keyword evidence="6" id="KW-0511">Multifunctional enzyme</keyword>
<dbReference type="InterPro" id="IPR057326">
    <property type="entry name" value="KR_dom"/>
</dbReference>
<dbReference type="InterPro" id="IPR016035">
    <property type="entry name" value="Acyl_Trfase/lysoPLipase"/>
</dbReference>
<feature type="region of interest" description="Disordered" evidence="10">
    <location>
        <begin position="1"/>
        <end position="23"/>
    </location>
</feature>
<evidence type="ECO:0000259" key="13">
    <source>
        <dbReference type="PROSITE" id="PS52019"/>
    </source>
</evidence>
<evidence type="ECO:0000256" key="4">
    <source>
        <dbReference type="ARBA" id="ARBA00022857"/>
    </source>
</evidence>
<dbReference type="InterPro" id="IPR049551">
    <property type="entry name" value="PKS_DH_C"/>
</dbReference>
<dbReference type="InterPro" id="IPR020843">
    <property type="entry name" value="ER"/>
</dbReference>
<dbReference type="GO" id="GO:0044550">
    <property type="term" value="P:secondary metabolite biosynthetic process"/>
    <property type="evidence" value="ECO:0007669"/>
    <property type="project" value="UniProtKB-ARBA"/>
</dbReference>
<dbReference type="PANTHER" id="PTHR43775">
    <property type="entry name" value="FATTY ACID SYNTHASE"/>
    <property type="match status" value="1"/>
</dbReference>
<dbReference type="SUPFAM" id="SSF55048">
    <property type="entry name" value="Probable ACP-binding domain of malonyl-CoA ACP transacylase"/>
    <property type="match status" value="1"/>
</dbReference>
<keyword evidence="2" id="KW-0597">Phosphoprotein</keyword>
<evidence type="ECO:0000259" key="11">
    <source>
        <dbReference type="PROSITE" id="PS50075"/>
    </source>
</evidence>
<evidence type="ECO:0000256" key="1">
    <source>
        <dbReference type="ARBA" id="ARBA00022450"/>
    </source>
</evidence>
<dbReference type="GO" id="GO:0016491">
    <property type="term" value="F:oxidoreductase activity"/>
    <property type="evidence" value="ECO:0007669"/>
    <property type="project" value="UniProtKB-KW"/>
</dbReference>
<dbReference type="GO" id="GO:0006633">
    <property type="term" value="P:fatty acid biosynthetic process"/>
    <property type="evidence" value="ECO:0007669"/>
    <property type="project" value="TreeGrafter"/>
</dbReference>
<keyword evidence="4" id="KW-0521">NADP</keyword>